<reference evidence="8 9" key="1">
    <citation type="submission" date="2016-10" db="EMBL/GenBank/DDBJ databases">
        <authorList>
            <person name="de Groot N.N."/>
        </authorList>
    </citation>
    <scope>NUCLEOTIDE SEQUENCE [LARGE SCALE GENOMIC DNA]</scope>
    <source>
        <strain evidence="8 9">DSM 23609</strain>
    </source>
</reference>
<feature type="chain" id="PRO_5011790237" evidence="6">
    <location>
        <begin position="21"/>
        <end position="231"/>
    </location>
</feature>
<dbReference type="InterPro" id="IPR039567">
    <property type="entry name" value="Gly-zipper"/>
</dbReference>
<evidence type="ECO:0000259" key="7">
    <source>
        <dbReference type="PROSITE" id="PS51123"/>
    </source>
</evidence>
<gene>
    <name evidence="8" type="ORF">SAMN04488120_10267</name>
</gene>
<evidence type="ECO:0000313" key="8">
    <source>
        <dbReference type="EMBL" id="SFF30845.1"/>
    </source>
</evidence>
<dbReference type="EMBL" id="FOOC01000002">
    <property type="protein sequence ID" value="SFF30845.1"/>
    <property type="molecule type" value="Genomic_DNA"/>
</dbReference>
<dbReference type="Proteomes" id="UP000199771">
    <property type="component" value="Unassembled WGS sequence"/>
</dbReference>
<dbReference type="CDD" id="cd07185">
    <property type="entry name" value="OmpA_C-like"/>
    <property type="match status" value="1"/>
</dbReference>
<organism evidence="8 9">
    <name type="scientific">Fontimonas thermophila</name>
    <dbReference type="NCBI Taxonomy" id="1076937"/>
    <lineage>
        <taxon>Bacteria</taxon>
        <taxon>Pseudomonadati</taxon>
        <taxon>Pseudomonadota</taxon>
        <taxon>Gammaproteobacteria</taxon>
        <taxon>Nevskiales</taxon>
        <taxon>Nevskiaceae</taxon>
        <taxon>Fontimonas</taxon>
    </lineage>
</organism>
<dbReference type="Pfam" id="PF13488">
    <property type="entry name" value="Gly-zipper_Omp"/>
    <property type="match status" value="1"/>
</dbReference>
<dbReference type="OrthoDB" id="9782229at2"/>
<evidence type="ECO:0000256" key="1">
    <source>
        <dbReference type="ARBA" id="ARBA00004442"/>
    </source>
</evidence>
<dbReference type="RefSeq" id="WP_091530971.1">
    <property type="nucleotide sequence ID" value="NZ_FOOC01000002.1"/>
</dbReference>
<keyword evidence="2 4" id="KW-0472">Membrane</keyword>
<feature type="compositionally biased region" description="Basic and acidic residues" evidence="5">
    <location>
        <begin position="181"/>
        <end position="191"/>
    </location>
</feature>
<evidence type="ECO:0000256" key="6">
    <source>
        <dbReference type="SAM" id="SignalP"/>
    </source>
</evidence>
<keyword evidence="6" id="KW-0732">Signal</keyword>
<dbReference type="PANTHER" id="PTHR30329:SF21">
    <property type="entry name" value="LIPOPROTEIN YIAD-RELATED"/>
    <property type="match status" value="1"/>
</dbReference>
<comment type="subcellular location">
    <subcellularLocation>
        <location evidence="1">Cell outer membrane</location>
    </subcellularLocation>
</comment>
<dbReference type="InterPro" id="IPR050330">
    <property type="entry name" value="Bact_OuterMem_StrucFunc"/>
</dbReference>
<accession>A0A1I2HKJ2</accession>
<evidence type="ECO:0000256" key="3">
    <source>
        <dbReference type="ARBA" id="ARBA00023237"/>
    </source>
</evidence>
<feature type="domain" description="OmpA-like" evidence="7">
    <location>
        <begin position="98"/>
        <end position="215"/>
    </location>
</feature>
<dbReference type="SUPFAM" id="SSF103088">
    <property type="entry name" value="OmpA-like"/>
    <property type="match status" value="1"/>
</dbReference>
<proteinExistence type="predicted"/>
<evidence type="ECO:0000256" key="5">
    <source>
        <dbReference type="SAM" id="MobiDB-lite"/>
    </source>
</evidence>
<dbReference type="PRINTS" id="PR01021">
    <property type="entry name" value="OMPADOMAIN"/>
</dbReference>
<dbReference type="Pfam" id="PF00691">
    <property type="entry name" value="OmpA"/>
    <property type="match status" value="1"/>
</dbReference>
<evidence type="ECO:0000313" key="9">
    <source>
        <dbReference type="Proteomes" id="UP000199771"/>
    </source>
</evidence>
<dbReference type="InterPro" id="IPR006665">
    <property type="entry name" value="OmpA-like"/>
</dbReference>
<dbReference type="PANTHER" id="PTHR30329">
    <property type="entry name" value="STATOR ELEMENT OF FLAGELLAR MOTOR COMPLEX"/>
    <property type="match status" value="1"/>
</dbReference>
<dbReference type="STRING" id="1076937.SAMN04488120_10267"/>
<dbReference type="GO" id="GO:0009279">
    <property type="term" value="C:cell outer membrane"/>
    <property type="evidence" value="ECO:0007669"/>
    <property type="project" value="UniProtKB-SubCell"/>
</dbReference>
<dbReference type="PROSITE" id="PS51123">
    <property type="entry name" value="OMPA_2"/>
    <property type="match status" value="1"/>
</dbReference>
<protein>
    <submittedName>
        <fullName evidence="8">Outer membrane protein OmpA</fullName>
    </submittedName>
</protein>
<name>A0A1I2HKJ2_9GAMM</name>
<dbReference type="InterPro" id="IPR036737">
    <property type="entry name" value="OmpA-like_sf"/>
</dbReference>
<dbReference type="InterPro" id="IPR006690">
    <property type="entry name" value="OMPA-like_CS"/>
</dbReference>
<keyword evidence="9" id="KW-1185">Reference proteome</keyword>
<dbReference type="PROSITE" id="PS01068">
    <property type="entry name" value="OMPA_1"/>
    <property type="match status" value="1"/>
</dbReference>
<keyword evidence="3" id="KW-0998">Cell outer membrane</keyword>
<dbReference type="Gene3D" id="3.30.1330.60">
    <property type="entry name" value="OmpA-like domain"/>
    <property type="match status" value="1"/>
</dbReference>
<dbReference type="PROSITE" id="PS51257">
    <property type="entry name" value="PROKAR_LIPOPROTEIN"/>
    <property type="match status" value="1"/>
</dbReference>
<evidence type="ECO:0000256" key="2">
    <source>
        <dbReference type="ARBA" id="ARBA00023136"/>
    </source>
</evidence>
<dbReference type="AlphaFoldDB" id="A0A1I2HKJ2"/>
<feature type="region of interest" description="Disordered" evidence="5">
    <location>
        <begin position="173"/>
        <end position="206"/>
    </location>
</feature>
<dbReference type="PRINTS" id="PR01023">
    <property type="entry name" value="NAFLGMOTY"/>
</dbReference>
<evidence type="ECO:0000256" key="4">
    <source>
        <dbReference type="PROSITE-ProRule" id="PRU00473"/>
    </source>
</evidence>
<dbReference type="InterPro" id="IPR006664">
    <property type="entry name" value="OMP_bac"/>
</dbReference>
<feature type="signal peptide" evidence="6">
    <location>
        <begin position="1"/>
        <end position="20"/>
    </location>
</feature>
<sequence length="231" mass="24370">MKKTRIAMMVAAAVALTGCATDDPHQRAKTGAVIGAVAGAVIGNQVSHARGAPIVGAVVGAIAGGAVGHYMDKQKAELERQLAEETARKELAISELADGSLKIGIASDVSFDVDSAQLKPEALNTYAKIANVLKTYDKTVIHIVGHTDSTGSDQYNQSLSERRAASVASYMTGQGLPGTRVRQEGRGEREPIASNETAEGRKKNRRVDIVIKPVIEGQEQQAWTPPPYLGA</sequence>